<evidence type="ECO:0000256" key="7">
    <source>
        <dbReference type="PROSITE-ProRule" id="PRU01373"/>
    </source>
</evidence>
<keyword evidence="4 7" id="KW-0133">Cell shape</keyword>
<gene>
    <name evidence="9" type="ORF">NU09_0231</name>
</gene>
<evidence type="ECO:0000313" key="9">
    <source>
        <dbReference type="EMBL" id="RYJ45639.1"/>
    </source>
</evidence>
<evidence type="ECO:0000256" key="4">
    <source>
        <dbReference type="ARBA" id="ARBA00022960"/>
    </source>
</evidence>
<dbReference type="GO" id="GO:0004180">
    <property type="term" value="F:carboxypeptidase activity"/>
    <property type="evidence" value="ECO:0007669"/>
    <property type="project" value="UniProtKB-ARBA"/>
</dbReference>
<evidence type="ECO:0000256" key="5">
    <source>
        <dbReference type="ARBA" id="ARBA00022984"/>
    </source>
</evidence>
<dbReference type="OrthoDB" id="9809748at2"/>
<dbReference type="PANTHER" id="PTHR36699:SF1">
    <property type="entry name" value="L,D-TRANSPEPTIDASE YAFK-RELATED"/>
    <property type="match status" value="1"/>
</dbReference>
<dbReference type="RefSeq" id="WP_129749410.1">
    <property type="nucleotide sequence ID" value="NZ_JUIW01000001.1"/>
</dbReference>
<comment type="pathway">
    <text evidence="1 7">Cell wall biogenesis; peptidoglycan biosynthesis.</text>
</comment>
<feature type="domain" description="L,D-TPase catalytic" evidence="8">
    <location>
        <begin position="36"/>
        <end position="172"/>
    </location>
</feature>
<dbReference type="GO" id="GO:0071555">
    <property type="term" value="P:cell wall organization"/>
    <property type="evidence" value="ECO:0007669"/>
    <property type="project" value="UniProtKB-UniRule"/>
</dbReference>
<keyword evidence="10" id="KW-1185">Reference proteome</keyword>
<dbReference type="PANTHER" id="PTHR36699">
    <property type="entry name" value="LD-TRANSPEPTIDASE"/>
    <property type="match status" value="1"/>
</dbReference>
<dbReference type="UniPathway" id="UPA00219"/>
<dbReference type="EMBL" id="JUIW01000001">
    <property type="protein sequence ID" value="RYJ45639.1"/>
    <property type="molecule type" value="Genomic_DNA"/>
</dbReference>
<dbReference type="Gene3D" id="2.40.440.10">
    <property type="entry name" value="L,D-transpeptidase catalytic domain-like"/>
    <property type="match status" value="1"/>
</dbReference>
<dbReference type="GO" id="GO:0016740">
    <property type="term" value="F:transferase activity"/>
    <property type="evidence" value="ECO:0007669"/>
    <property type="project" value="UniProtKB-KW"/>
</dbReference>
<name>A0A444WID2_9FLAO</name>
<evidence type="ECO:0000256" key="3">
    <source>
        <dbReference type="ARBA" id="ARBA00022679"/>
    </source>
</evidence>
<dbReference type="SUPFAM" id="SSF141523">
    <property type="entry name" value="L,D-transpeptidase catalytic domain-like"/>
    <property type="match status" value="1"/>
</dbReference>
<dbReference type="GO" id="GO:0008360">
    <property type="term" value="P:regulation of cell shape"/>
    <property type="evidence" value="ECO:0007669"/>
    <property type="project" value="UniProtKB-UniRule"/>
</dbReference>
<keyword evidence="5 7" id="KW-0573">Peptidoglycan synthesis</keyword>
<keyword evidence="6 7" id="KW-0961">Cell wall biogenesis/degradation</keyword>
<comment type="caution">
    <text evidence="9">The sequence shown here is derived from an EMBL/GenBank/DDBJ whole genome shotgun (WGS) entry which is preliminary data.</text>
</comment>
<reference evidence="9 10" key="1">
    <citation type="submission" date="2014-12" db="EMBL/GenBank/DDBJ databases">
        <title>Genome sequence of Flavobacterium beibuense RSKm HC5.</title>
        <authorList>
            <person name="Kim J.F."/>
            <person name="Song J.Y."/>
            <person name="Kwak M.-J."/>
            <person name="Lee S.-W."/>
        </authorList>
    </citation>
    <scope>NUCLEOTIDE SEQUENCE [LARGE SCALE GENOMIC DNA]</scope>
    <source>
        <strain evidence="9 10">RSKm HC5</strain>
    </source>
</reference>
<dbReference type="CDD" id="cd16913">
    <property type="entry name" value="YkuD_like"/>
    <property type="match status" value="1"/>
</dbReference>
<proteinExistence type="inferred from homology"/>
<dbReference type="PROSITE" id="PS52029">
    <property type="entry name" value="LD_TPASE"/>
    <property type="match status" value="1"/>
</dbReference>
<evidence type="ECO:0000256" key="2">
    <source>
        <dbReference type="ARBA" id="ARBA00005992"/>
    </source>
</evidence>
<dbReference type="AlphaFoldDB" id="A0A444WID2"/>
<evidence type="ECO:0000259" key="8">
    <source>
        <dbReference type="PROSITE" id="PS52029"/>
    </source>
</evidence>
<dbReference type="InterPro" id="IPR005490">
    <property type="entry name" value="LD_TPept_cat_dom"/>
</dbReference>
<organism evidence="9 10">
    <name type="scientific">Flavobacterium beibuense</name>
    <dbReference type="NCBI Taxonomy" id="657326"/>
    <lineage>
        <taxon>Bacteria</taxon>
        <taxon>Pseudomonadati</taxon>
        <taxon>Bacteroidota</taxon>
        <taxon>Flavobacteriia</taxon>
        <taxon>Flavobacteriales</taxon>
        <taxon>Flavobacteriaceae</taxon>
        <taxon>Flavobacterium</taxon>
    </lineage>
</organism>
<evidence type="ECO:0000256" key="1">
    <source>
        <dbReference type="ARBA" id="ARBA00004752"/>
    </source>
</evidence>
<dbReference type="GO" id="GO:0009252">
    <property type="term" value="P:peptidoglycan biosynthetic process"/>
    <property type="evidence" value="ECO:0007669"/>
    <property type="project" value="UniProtKB-UniPathway"/>
</dbReference>
<protein>
    <submittedName>
        <fullName evidence="9">YkuD domain containing protein</fullName>
    </submittedName>
</protein>
<dbReference type="Pfam" id="PF03734">
    <property type="entry name" value="YkuD"/>
    <property type="match status" value="1"/>
</dbReference>
<dbReference type="Proteomes" id="UP000289775">
    <property type="component" value="Unassembled WGS sequence"/>
</dbReference>
<feature type="active site" description="Nucleophile" evidence="7">
    <location>
        <position position="148"/>
    </location>
</feature>
<accession>A0A444WID2</accession>
<comment type="similarity">
    <text evidence="2">Belongs to the YkuD family.</text>
</comment>
<evidence type="ECO:0000256" key="6">
    <source>
        <dbReference type="ARBA" id="ARBA00023316"/>
    </source>
</evidence>
<evidence type="ECO:0000313" key="10">
    <source>
        <dbReference type="Proteomes" id="UP000289775"/>
    </source>
</evidence>
<dbReference type="InterPro" id="IPR038063">
    <property type="entry name" value="Transpep_catalytic_dom"/>
</dbReference>
<feature type="active site" description="Proton donor/acceptor" evidence="7">
    <location>
        <position position="126"/>
    </location>
</feature>
<sequence>MKFKKMILLSALAVPVALGIYYFIPEKALPKGSEVDKLVVYKSKRKMLAYSGESLLKTYTISLGKNPLGHKQFEGDNKTPEGVYTINDRNANSNYHKNLGVSYPNEADREFAEKQGKAPGGLIKIHGLRNDRGYIGKFHRWKDWTAGCIAVTDEEIDELYKAVKHNAVIEILP</sequence>
<keyword evidence="3" id="KW-0808">Transferase</keyword>